<dbReference type="Pfam" id="PF13041">
    <property type="entry name" value="PPR_2"/>
    <property type="match status" value="1"/>
</dbReference>
<dbReference type="GO" id="GO:0009451">
    <property type="term" value="P:RNA modification"/>
    <property type="evidence" value="ECO:0007669"/>
    <property type="project" value="InterPro"/>
</dbReference>
<gene>
    <name evidence="3" type="ORF">L195_g053068</name>
</gene>
<dbReference type="InterPro" id="IPR046960">
    <property type="entry name" value="PPR_At4g14850-like_plant"/>
</dbReference>
<feature type="repeat" description="PPR" evidence="2">
    <location>
        <begin position="85"/>
        <end position="119"/>
    </location>
</feature>
<accession>A0A2K3K8I3</accession>
<keyword evidence="1" id="KW-0677">Repeat</keyword>
<dbReference type="STRING" id="57577.A0A2K3K8I3"/>
<evidence type="ECO:0000256" key="2">
    <source>
        <dbReference type="PROSITE-ProRule" id="PRU00708"/>
    </source>
</evidence>
<evidence type="ECO:0000256" key="1">
    <source>
        <dbReference type="ARBA" id="ARBA00022737"/>
    </source>
</evidence>
<dbReference type="NCBIfam" id="TIGR00756">
    <property type="entry name" value="PPR"/>
    <property type="match status" value="2"/>
</dbReference>
<sequence>RLIATYARFGSISAARKVFATTPVESLQNILLWNSIIRANVSHGYYQYAFQLNHLHVVNELVGMYGKVRRMEDACNVFDGMVVRSVLSWNTMVSSYAFNFDSVGAFRIFKRMELEGLKPNYVTWTSLLSSHARCGLYDETMEFFKLMRTKGIEVSAEAIAVVLSVCADMDRVQWGKEIHG</sequence>
<dbReference type="EMBL" id="ASHM01088120">
    <property type="protein sequence ID" value="PNX62601.1"/>
    <property type="molecule type" value="Genomic_DNA"/>
</dbReference>
<dbReference type="Pfam" id="PF01535">
    <property type="entry name" value="PPR"/>
    <property type="match status" value="2"/>
</dbReference>
<evidence type="ECO:0000313" key="3">
    <source>
        <dbReference type="EMBL" id="PNX62601.1"/>
    </source>
</evidence>
<dbReference type="GO" id="GO:0003723">
    <property type="term" value="F:RNA binding"/>
    <property type="evidence" value="ECO:0007669"/>
    <property type="project" value="InterPro"/>
</dbReference>
<dbReference type="InterPro" id="IPR002885">
    <property type="entry name" value="PPR_rpt"/>
</dbReference>
<dbReference type="PROSITE" id="PS51375">
    <property type="entry name" value="PPR"/>
    <property type="match status" value="2"/>
</dbReference>
<dbReference type="Proteomes" id="UP000236291">
    <property type="component" value="Unassembled WGS sequence"/>
</dbReference>
<evidence type="ECO:0000313" key="4">
    <source>
        <dbReference type="Proteomes" id="UP000236291"/>
    </source>
</evidence>
<comment type="caution">
    <text evidence="3">The sequence shown here is derived from an EMBL/GenBank/DDBJ whole genome shotgun (WGS) entry which is preliminary data.</text>
</comment>
<dbReference type="Gene3D" id="1.25.40.10">
    <property type="entry name" value="Tetratricopeptide repeat domain"/>
    <property type="match status" value="1"/>
</dbReference>
<proteinExistence type="predicted"/>
<dbReference type="PANTHER" id="PTHR47926">
    <property type="entry name" value="PENTATRICOPEPTIDE REPEAT-CONTAINING PROTEIN"/>
    <property type="match status" value="1"/>
</dbReference>
<feature type="repeat" description="PPR" evidence="2">
    <location>
        <begin position="120"/>
        <end position="154"/>
    </location>
</feature>
<evidence type="ECO:0008006" key="5">
    <source>
        <dbReference type="Google" id="ProtNLM"/>
    </source>
</evidence>
<dbReference type="InterPro" id="IPR011990">
    <property type="entry name" value="TPR-like_helical_dom_sf"/>
</dbReference>
<reference evidence="3 4" key="1">
    <citation type="journal article" date="2014" name="Am. J. Bot.">
        <title>Genome assembly and annotation for red clover (Trifolium pratense; Fabaceae).</title>
        <authorList>
            <person name="Istvanek J."/>
            <person name="Jaros M."/>
            <person name="Krenek A."/>
            <person name="Repkova J."/>
        </authorList>
    </citation>
    <scope>NUCLEOTIDE SEQUENCE [LARGE SCALE GENOMIC DNA]</scope>
    <source>
        <strain evidence="4">cv. Tatra</strain>
        <tissue evidence="3">Young leaves</tissue>
    </source>
</reference>
<feature type="non-terminal residue" evidence="3">
    <location>
        <position position="180"/>
    </location>
</feature>
<organism evidence="3 4">
    <name type="scientific">Trifolium pratense</name>
    <name type="common">Red clover</name>
    <dbReference type="NCBI Taxonomy" id="57577"/>
    <lineage>
        <taxon>Eukaryota</taxon>
        <taxon>Viridiplantae</taxon>
        <taxon>Streptophyta</taxon>
        <taxon>Embryophyta</taxon>
        <taxon>Tracheophyta</taxon>
        <taxon>Spermatophyta</taxon>
        <taxon>Magnoliopsida</taxon>
        <taxon>eudicotyledons</taxon>
        <taxon>Gunneridae</taxon>
        <taxon>Pentapetalae</taxon>
        <taxon>rosids</taxon>
        <taxon>fabids</taxon>
        <taxon>Fabales</taxon>
        <taxon>Fabaceae</taxon>
        <taxon>Papilionoideae</taxon>
        <taxon>50 kb inversion clade</taxon>
        <taxon>NPAAA clade</taxon>
        <taxon>Hologalegina</taxon>
        <taxon>IRL clade</taxon>
        <taxon>Trifolieae</taxon>
        <taxon>Trifolium</taxon>
    </lineage>
</organism>
<protein>
    <recommendedName>
        <fullName evidence="5">Pentatricopeptide repeat-containing protein</fullName>
    </recommendedName>
</protein>
<name>A0A2K3K8I3_TRIPR</name>
<feature type="non-terminal residue" evidence="3">
    <location>
        <position position="1"/>
    </location>
</feature>
<reference evidence="3 4" key="2">
    <citation type="journal article" date="2017" name="Front. Plant Sci.">
        <title>Gene Classification and Mining of Molecular Markers Useful in Red Clover (Trifolium pratense) Breeding.</title>
        <authorList>
            <person name="Istvanek J."/>
            <person name="Dluhosova J."/>
            <person name="Dluhos P."/>
            <person name="Patkova L."/>
            <person name="Nedelnik J."/>
            <person name="Repkova J."/>
        </authorList>
    </citation>
    <scope>NUCLEOTIDE SEQUENCE [LARGE SCALE GENOMIC DNA]</scope>
    <source>
        <strain evidence="4">cv. Tatra</strain>
        <tissue evidence="3">Young leaves</tissue>
    </source>
</reference>
<dbReference type="AlphaFoldDB" id="A0A2K3K8I3"/>
<dbReference type="FunFam" id="1.25.40.10:FF:000393">
    <property type="entry name" value="Pentatricopeptide repeat-containing protein At1g20230"/>
    <property type="match status" value="1"/>
</dbReference>